<evidence type="ECO:0000256" key="1">
    <source>
        <dbReference type="SAM" id="Phobius"/>
    </source>
</evidence>
<proteinExistence type="predicted"/>
<organism evidence="2 3">
    <name type="scientific">Capsicum annuum</name>
    <name type="common">Capsicum pepper</name>
    <dbReference type="NCBI Taxonomy" id="4072"/>
    <lineage>
        <taxon>Eukaryota</taxon>
        <taxon>Viridiplantae</taxon>
        <taxon>Streptophyta</taxon>
        <taxon>Embryophyta</taxon>
        <taxon>Tracheophyta</taxon>
        <taxon>Spermatophyta</taxon>
        <taxon>Magnoliopsida</taxon>
        <taxon>eudicotyledons</taxon>
        <taxon>Gunneridae</taxon>
        <taxon>Pentapetalae</taxon>
        <taxon>asterids</taxon>
        <taxon>lamiids</taxon>
        <taxon>Solanales</taxon>
        <taxon>Solanaceae</taxon>
        <taxon>Solanoideae</taxon>
        <taxon>Capsiceae</taxon>
        <taxon>Capsicum</taxon>
    </lineage>
</organism>
<dbReference type="PANTHER" id="PTHR35721">
    <property type="entry name" value="UREIDOGLYCOLATE HYDROLASE"/>
    <property type="match status" value="1"/>
</dbReference>
<dbReference type="AlphaFoldDB" id="A0A2G2YDM3"/>
<name>A0A2G2YDM3_CAPAN</name>
<dbReference type="Proteomes" id="UP000222542">
    <property type="component" value="Unassembled WGS sequence"/>
</dbReference>
<comment type="caution">
    <text evidence="2">The sequence shown here is derived from an EMBL/GenBank/DDBJ whole genome shotgun (WGS) entry which is preliminary data.</text>
</comment>
<protein>
    <submittedName>
        <fullName evidence="2">Uncharacterized protein</fullName>
    </submittedName>
</protein>
<sequence>MRNKLSVGRSLKALLAVSFFMYFICFFVVDAVIDVVGGTGIVGTCGVVLLVGLALLELVTEQLMEQIKPPARLLCIPTDSISVASDSISDATDSTSDANYLGFMFMKLRLDRVLQESYEADSLEEALASDAWYLGVAKPSIVEMHGYGPSSNTKHSENFSAPGCYDIMQAKYEKMDFYNLELSNTNVVDHTTHYFNKKNGITFQLEDSYSFVIQNLIDYELCKCILLAVKPELCIVACSLCSFAHPILFRLGHYVSYRELQILQDLDLLMRHLLSVCVRYGSFTHQRSINLVV</sequence>
<keyword evidence="3" id="KW-1185">Reference proteome</keyword>
<reference evidence="2 3" key="1">
    <citation type="journal article" date="2014" name="Nat. Genet.">
        <title>Genome sequence of the hot pepper provides insights into the evolution of pungency in Capsicum species.</title>
        <authorList>
            <person name="Kim S."/>
            <person name="Park M."/>
            <person name="Yeom S.I."/>
            <person name="Kim Y.M."/>
            <person name="Lee J.M."/>
            <person name="Lee H.A."/>
            <person name="Seo E."/>
            <person name="Choi J."/>
            <person name="Cheong K."/>
            <person name="Kim K.T."/>
            <person name="Jung K."/>
            <person name="Lee G.W."/>
            <person name="Oh S.K."/>
            <person name="Bae C."/>
            <person name="Kim S.B."/>
            <person name="Lee H.Y."/>
            <person name="Kim S.Y."/>
            <person name="Kim M.S."/>
            <person name="Kang B.C."/>
            <person name="Jo Y.D."/>
            <person name="Yang H.B."/>
            <person name="Jeong H.J."/>
            <person name="Kang W.H."/>
            <person name="Kwon J.K."/>
            <person name="Shin C."/>
            <person name="Lim J.Y."/>
            <person name="Park J.H."/>
            <person name="Huh J.H."/>
            <person name="Kim J.S."/>
            <person name="Kim B.D."/>
            <person name="Cohen O."/>
            <person name="Paran I."/>
            <person name="Suh M.C."/>
            <person name="Lee S.B."/>
            <person name="Kim Y.K."/>
            <person name="Shin Y."/>
            <person name="Noh S.J."/>
            <person name="Park J."/>
            <person name="Seo Y.S."/>
            <person name="Kwon S.Y."/>
            <person name="Kim H.A."/>
            <person name="Park J.M."/>
            <person name="Kim H.J."/>
            <person name="Choi S.B."/>
            <person name="Bosland P.W."/>
            <person name="Reeves G."/>
            <person name="Jo S.H."/>
            <person name="Lee B.W."/>
            <person name="Cho H.T."/>
            <person name="Choi H.S."/>
            <person name="Lee M.S."/>
            <person name="Yu Y."/>
            <person name="Do Choi Y."/>
            <person name="Park B.S."/>
            <person name="van Deynze A."/>
            <person name="Ashrafi H."/>
            <person name="Hill T."/>
            <person name="Kim W.T."/>
            <person name="Pai H.S."/>
            <person name="Ahn H.K."/>
            <person name="Yeam I."/>
            <person name="Giovannoni J.J."/>
            <person name="Rose J.K."/>
            <person name="Sorensen I."/>
            <person name="Lee S.J."/>
            <person name="Kim R.W."/>
            <person name="Choi I.Y."/>
            <person name="Choi B.S."/>
            <person name="Lim J.S."/>
            <person name="Lee Y.H."/>
            <person name="Choi D."/>
        </authorList>
    </citation>
    <scope>NUCLEOTIDE SEQUENCE [LARGE SCALE GENOMIC DNA]</scope>
    <source>
        <strain evidence="3">cv. CM334</strain>
    </source>
</reference>
<reference evidence="2 3" key="2">
    <citation type="journal article" date="2017" name="Genome Biol.">
        <title>New reference genome sequences of hot pepper reveal the massive evolution of plant disease-resistance genes by retroduplication.</title>
        <authorList>
            <person name="Kim S."/>
            <person name="Park J."/>
            <person name="Yeom S.I."/>
            <person name="Kim Y.M."/>
            <person name="Seo E."/>
            <person name="Kim K.T."/>
            <person name="Kim M.S."/>
            <person name="Lee J.M."/>
            <person name="Cheong K."/>
            <person name="Shin H.S."/>
            <person name="Kim S.B."/>
            <person name="Han K."/>
            <person name="Lee J."/>
            <person name="Park M."/>
            <person name="Lee H.A."/>
            <person name="Lee H.Y."/>
            <person name="Lee Y."/>
            <person name="Oh S."/>
            <person name="Lee J.H."/>
            <person name="Choi E."/>
            <person name="Choi E."/>
            <person name="Lee S.E."/>
            <person name="Jeon J."/>
            <person name="Kim H."/>
            <person name="Choi G."/>
            <person name="Song H."/>
            <person name="Lee J."/>
            <person name="Lee S.C."/>
            <person name="Kwon J.K."/>
            <person name="Lee H.Y."/>
            <person name="Koo N."/>
            <person name="Hong Y."/>
            <person name="Kim R.W."/>
            <person name="Kang W.H."/>
            <person name="Huh J.H."/>
            <person name="Kang B.C."/>
            <person name="Yang T.J."/>
            <person name="Lee Y.H."/>
            <person name="Bennetzen J.L."/>
            <person name="Choi D."/>
        </authorList>
    </citation>
    <scope>NUCLEOTIDE SEQUENCE [LARGE SCALE GENOMIC DNA]</scope>
    <source>
        <strain evidence="3">cv. CM334</strain>
    </source>
</reference>
<feature type="transmembrane region" description="Helical" evidence="1">
    <location>
        <begin position="12"/>
        <end position="33"/>
    </location>
</feature>
<evidence type="ECO:0000313" key="3">
    <source>
        <dbReference type="Proteomes" id="UP000222542"/>
    </source>
</evidence>
<dbReference type="Gramene" id="PHT67789">
    <property type="protein sequence ID" value="PHT67789"/>
    <property type="gene ID" value="T459_27276"/>
</dbReference>
<keyword evidence="1" id="KW-0812">Transmembrane</keyword>
<evidence type="ECO:0000313" key="2">
    <source>
        <dbReference type="EMBL" id="PHT67789.1"/>
    </source>
</evidence>
<keyword evidence="1" id="KW-0472">Membrane</keyword>
<dbReference type="EMBL" id="AYRZ02000011">
    <property type="protein sequence ID" value="PHT67789.1"/>
    <property type="molecule type" value="Genomic_DNA"/>
</dbReference>
<keyword evidence="1" id="KW-1133">Transmembrane helix</keyword>
<dbReference type="PANTHER" id="PTHR35721:SF1">
    <property type="entry name" value="UREIDOGLYCOLATE HYDROLASE"/>
    <property type="match status" value="1"/>
</dbReference>
<feature type="transmembrane region" description="Helical" evidence="1">
    <location>
        <begin position="39"/>
        <end position="59"/>
    </location>
</feature>
<gene>
    <name evidence="2" type="ORF">T459_27276</name>
</gene>
<accession>A0A2G2YDM3</accession>